<reference evidence="2 3" key="1">
    <citation type="submission" date="2013-04" db="EMBL/GenBank/DDBJ databases">
        <title>Complete genome sequence of Streptomyces fulvissimus.</title>
        <authorList>
            <person name="Myronovskyi M."/>
            <person name="Tokovenko B."/>
            <person name="Manderscheid N."/>
            <person name="Petzke L."/>
            <person name="Luzhetskyy A."/>
        </authorList>
    </citation>
    <scope>NUCLEOTIDE SEQUENCE [LARGE SCALE GENOMIC DNA]</scope>
    <source>
        <strain evidence="2 3">DSM 40593</strain>
    </source>
</reference>
<feature type="compositionally biased region" description="Low complexity" evidence="1">
    <location>
        <begin position="206"/>
        <end position="216"/>
    </location>
</feature>
<dbReference type="AlphaFoldDB" id="N0CUJ9"/>
<feature type="compositionally biased region" description="Basic and acidic residues" evidence="1">
    <location>
        <begin position="122"/>
        <end position="178"/>
    </location>
</feature>
<evidence type="ECO:0000313" key="2">
    <source>
        <dbReference type="EMBL" id="AGK79375.1"/>
    </source>
</evidence>
<dbReference type="PATRIC" id="fig|1303692.3.peg.4486"/>
<dbReference type="HOGENOM" id="CLU_1170130_0_0_11"/>
<evidence type="ECO:0000313" key="3">
    <source>
        <dbReference type="Proteomes" id="UP000013304"/>
    </source>
</evidence>
<dbReference type="KEGG" id="sfi:SFUL_4479"/>
<dbReference type="OrthoDB" id="4338880at2"/>
<protein>
    <submittedName>
        <fullName evidence="2">Uncharacterized protein</fullName>
    </submittedName>
</protein>
<evidence type="ECO:0000256" key="1">
    <source>
        <dbReference type="SAM" id="MobiDB-lite"/>
    </source>
</evidence>
<organism evidence="2 3">
    <name type="scientific">Streptomyces microflavus DSM 40593</name>
    <dbReference type="NCBI Taxonomy" id="1303692"/>
    <lineage>
        <taxon>Bacteria</taxon>
        <taxon>Bacillati</taxon>
        <taxon>Actinomycetota</taxon>
        <taxon>Actinomycetes</taxon>
        <taxon>Kitasatosporales</taxon>
        <taxon>Streptomycetaceae</taxon>
        <taxon>Streptomyces</taxon>
    </lineage>
</organism>
<dbReference type="EMBL" id="CP005080">
    <property type="protein sequence ID" value="AGK79375.1"/>
    <property type="molecule type" value="Genomic_DNA"/>
</dbReference>
<accession>N0CUJ9</accession>
<gene>
    <name evidence="2" type="ORF">SFUL_4479</name>
</gene>
<feature type="compositionally biased region" description="Basic and acidic residues" evidence="1">
    <location>
        <begin position="222"/>
        <end position="237"/>
    </location>
</feature>
<sequence>MVEREERPRSTAGDPVPPSGPGDAVPPTGPGGSGTPPAGAPAPETYAALLAELGALLDAHEPHEVVVLLRAELERRELRAYSHGWRDAAAHFEPAVEAARTANLRTLRLVGRTPGRAAVIPFRHEDRAGEPRDAEHGDGLPGDADRPHADRHAEGPRGESRPEKAEPRRDRPHADRRSGPLTGPPRPARTGPEPALVPKSRNSRVPTIPTLPAPRLRLPPRRPTEDGRAATPDDRTS</sequence>
<feature type="region of interest" description="Disordered" evidence="1">
    <location>
        <begin position="1"/>
        <end position="43"/>
    </location>
</feature>
<feature type="region of interest" description="Disordered" evidence="1">
    <location>
        <begin position="120"/>
        <end position="237"/>
    </location>
</feature>
<dbReference type="eggNOG" id="ENOG503089R">
    <property type="taxonomic scope" value="Bacteria"/>
</dbReference>
<dbReference type="Proteomes" id="UP000013304">
    <property type="component" value="Chromosome"/>
</dbReference>
<dbReference type="RefSeq" id="WP_015610717.1">
    <property type="nucleotide sequence ID" value="NC_021177.1"/>
</dbReference>
<proteinExistence type="predicted"/>
<name>N0CUJ9_STRMI</name>